<organism evidence="1 2">
    <name type="scientific">Suillus subaureus</name>
    <dbReference type="NCBI Taxonomy" id="48587"/>
    <lineage>
        <taxon>Eukaryota</taxon>
        <taxon>Fungi</taxon>
        <taxon>Dikarya</taxon>
        <taxon>Basidiomycota</taxon>
        <taxon>Agaricomycotina</taxon>
        <taxon>Agaricomycetes</taxon>
        <taxon>Agaricomycetidae</taxon>
        <taxon>Boletales</taxon>
        <taxon>Suillineae</taxon>
        <taxon>Suillaceae</taxon>
        <taxon>Suillus</taxon>
    </lineage>
</organism>
<evidence type="ECO:0000313" key="2">
    <source>
        <dbReference type="Proteomes" id="UP000807769"/>
    </source>
</evidence>
<name>A0A9P7J6L4_9AGAM</name>
<evidence type="ECO:0000313" key="1">
    <source>
        <dbReference type="EMBL" id="KAG1805824.1"/>
    </source>
</evidence>
<accession>A0A9P7J6L4</accession>
<dbReference type="AlphaFoldDB" id="A0A9P7J6L4"/>
<dbReference type="RefSeq" id="XP_041187465.1">
    <property type="nucleotide sequence ID" value="XM_041333506.1"/>
</dbReference>
<comment type="caution">
    <text evidence="1">The sequence shown here is derived from an EMBL/GenBank/DDBJ whole genome shotgun (WGS) entry which is preliminary data.</text>
</comment>
<dbReference type="GeneID" id="64627523"/>
<dbReference type="Proteomes" id="UP000807769">
    <property type="component" value="Unassembled WGS sequence"/>
</dbReference>
<gene>
    <name evidence="1" type="ORF">BJ212DRAFT_1303889</name>
</gene>
<protein>
    <submittedName>
        <fullName evidence="1">Uncharacterized protein</fullName>
    </submittedName>
</protein>
<keyword evidence="2" id="KW-1185">Reference proteome</keyword>
<dbReference type="EMBL" id="JABBWG010000050">
    <property type="protein sequence ID" value="KAG1805824.1"/>
    <property type="molecule type" value="Genomic_DNA"/>
</dbReference>
<reference evidence="1" key="1">
    <citation type="journal article" date="2020" name="New Phytol.">
        <title>Comparative genomics reveals dynamic genome evolution in host specialist ectomycorrhizal fungi.</title>
        <authorList>
            <person name="Lofgren L.A."/>
            <person name="Nguyen N.H."/>
            <person name="Vilgalys R."/>
            <person name="Ruytinx J."/>
            <person name="Liao H.L."/>
            <person name="Branco S."/>
            <person name="Kuo A."/>
            <person name="LaButti K."/>
            <person name="Lipzen A."/>
            <person name="Andreopoulos W."/>
            <person name="Pangilinan J."/>
            <person name="Riley R."/>
            <person name="Hundley H."/>
            <person name="Na H."/>
            <person name="Barry K."/>
            <person name="Grigoriev I.V."/>
            <person name="Stajich J.E."/>
            <person name="Kennedy P.G."/>
        </authorList>
    </citation>
    <scope>NUCLEOTIDE SEQUENCE</scope>
    <source>
        <strain evidence="1">MN1</strain>
    </source>
</reference>
<sequence length="220" mass="24730">MQKFHNDLGGSKAGSKPKTSHILKLWEMYLKMHYGKIKDAVKKEQEELKNVPSTGPAKKTTLNIVKQHIKQAFNNKSEEVKAEVLAAVETMKETKCAEIEAVKNQCHDINKDVALRYISKIATILTQFFKELHEMTDWVFTVLMGGPHPDMGRVLDVSSFHVGTTKLGNWFSQAYPHFSQNVMVPYTQFIECVFSEAATLLRGKDLLPGSTMSSTLAITP</sequence>
<proteinExistence type="predicted"/>
<dbReference type="OrthoDB" id="2803783at2759"/>